<reference evidence="1 2" key="1">
    <citation type="submission" date="2018-05" db="EMBL/GenBank/DDBJ databases">
        <title>A metagenomic window into the 2 km-deep terrestrial subsurface aquifer revealed taxonomically and functionally diverse microbial community comprising novel uncultured bacterial lineages.</title>
        <authorList>
            <person name="Kadnikov V.V."/>
            <person name="Mardanov A.V."/>
            <person name="Beletsky A.V."/>
            <person name="Banks D."/>
            <person name="Pimenov N.V."/>
            <person name="Frank Y.A."/>
            <person name="Karnachuk O.V."/>
            <person name="Ravin N.V."/>
        </authorList>
    </citation>
    <scope>NUCLEOTIDE SEQUENCE [LARGE SCALE GENOMIC DNA]</scope>
    <source>
        <strain evidence="1">BY5</strain>
    </source>
</reference>
<protein>
    <submittedName>
        <fullName evidence="1">Uncharacterized protein</fullName>
    </submittedName>
</protein>
<comment type="caution">
    <text evidence="1">The sequence shown here is derived from an EMBL/GenBank/DDBJ whole genome shotgun (WGS) entry which is preliminary data.</text>
</comment>
<accession>A0A367ZRF5</accession>
<sequence length="250" mass="29039">MVVTVLIVSFLMGYAWKIWMSGRETTRHTVSQSQMQADTRIFLDRLARDIAAAYRFYTVDPAERKFGFYSFQLTRTPLDEIFYDTLRGTYKKYDDYAINVLKIEYTWNPDGSVTRSQVPGYLRFLRTPMSFQEGPPAQYEGTENARHEKVMLQHVASFTFKAYQQVFKRNSANPTEPPTVQVIPVPGPLNDPKKAALTTFIVLRLHNKIDEQGDRRDEEVDLVGKFYSRVRLAEAAYPGYFCTTDEFRTF</sequence>
<organism evidence="1 2">
    <name type="scientific">Candidatus Ozemobacter sibiricus</name>
    <dbReference type="NCBI Taxonomy" id="2268124"/>
    <lineage>
        <taxon>Bacteria</taxon>
        <taxon>Candidatus Ozemobacteria</taxon>
        <taxon>Candidatus Ozemobacterales</taxon>
        <taxon>Candidatus Ozemobacteraceae</taxon>
        <taxon>Candidatus Ozemobacter</taxon>
    </lineage>
</organism>
<gene>
    <name evidence="1" type="ORF">OZSIB_3831</name>
</gene>
<dbReference type="AlphaFoldDB" id="A0A367ZRF5"/>
<dbReference type="Proteomes" id="UP000252355">
    <property type="component" value="Unassembled WGS sequence"/>
</dbReference>
<evidence type="ECO:0000313" key="2">
    <source>
        <dbReference type="Proteomes" id="UP000252355"/>
    </source>
</evidence>
<dbReference type="EMBL" id="QOQW01000009">
    <property type="protein sequence ID" value="RCK79962.1"/>
    <property type="molecule type" value="Genomic_DNA"/>
</dbReference>
<proteinExistence type="predicted"/>
<name>A0A367ZRF5_9BACT</name>
<evidence type="ECO:0000313" key="1">
    <source>
        <dbReference type="EMBL" id="RCK79962.1"/>
    </source>
</evidence>